<evidence type="ECO:0008006" key="7">
    <source>
        <dbReference type="Google" id="ProtNLM"/>
    </source>
</evidence>
<proteinExistence type="predicted"/>
<dbReference type="Pfam" id="PF13424">
    <property type="entry name" value="TPR_12"/>
    <property type="match status" value="1"/>
</dbReference>
<dbReference type="PANTHER" id="PTHR45641">
    <property type="entry name" value="TETRATRICOPEPTIDE REPEAT PROTEIN (AFU_ORTHOLOGUE AFUA_6G03870)"/>
    <property type="match status" value="1"/>
</dbReference>
<dbReference type="Gene3D" id="1.25.40.10">
    <property type="entry name" value="Tetratricopeptide repeat domain"/>
    <property type="match status" value="1"/>
</dbReference>
<comment type="caution">
    <text evidence="4">The sequence shown here is derived from an EMBL/GenBank/DDBJ whole genome shotgun (WGS) entry which is preliminary data.</text>
</comment>
<dbReference type="PANTHER" id="PTHR45641:SF1">
    <property type="entry name" value="AAA+ ATPASE DOMAIN-CONTAINING PROTEIN"/>
    <property type="match status" value="1"/>
</dbReference>
<dbReference type="Proteomes" id="UP000682733">
    <property type="component" value="Unassembled WGS sequence"/>
</dbReference>
<dbReference type="EMBL" id="CAJNOK010025607">
    <property type="protein sequence ID" value="CAF1392128.1"/>
    <property type="molecule type" value="Genomic_DNA"/>
</dbReference>
<keyword evidence="2 3" id="KW-0802">TPR repeat</keyword>
<dbReference type="Pfam" id="PF13374">
    <property type="entry name" value="TPR_10"/>
    <property type="match status" value="1"/>
</dbReference>
<name>A0A8S2F4U8_9BILA</name>
<evidence type="ECO:0000256" key="1">
    <source>
        <dbReference type="ARBA" id="ARBA00022737"/>
    </source>
</evidence>
<feature type="non-terminal residue" evidence="4">
    <location>
        <position position="1"/>
    </location>
</feature>
<evidence type="ECO:0000313" key="6">
    <source>
        <dbReference type="Proteomes" id="UP000677228"/>
    </source>
</evidence>
<protein>
    <recommendedName>
        <fullName evidence="7">Tetratricopeptide repeat protein</fullName>
    </recommendedName>
</protein>
<dbReference type="SUPFAM" id="SSF48452">
    <property type="entry name" value="TPR-like"/>
    <property type="match status" value="1"/>
</dbReference>
<dbReference type="EMBL" id="CAJOBA010047315">
    <property type="protein sequence ID" value="CAF4199718.1"/>
    <property type="molecule type" value="Genomic_DNA"/>
</dbReference>
<keyword evidence="1" id="KW-0677">Repeat</keyword>
<reference evidence="4" key="1">
    <citation type="submission" date="2021-02" db="EMBL/GenBank/DDBJ databases">
        <authorList>
            <person name="Nowell W R."/>
        </authorList>
    </citation>
    <scope>NUCLEOTIDE SEQUENCE</scope>
</reference>
<dbReference type="InterPro" id="IPR011990">
    <property type="entry name" value="TPR-like_helical_dom_sf"/>
</dbReference>
<gene>
    <name evidence="4" type="ORF">OVA965_LOCUS32628</name>
    <name evidence="5" type="ORF">TMI583_LOCUS33491</name>
</gene>
<organism evidence="4 6">
    <name type="scientific">Didymodactylos carnosus</name>
    <dbReference type="NCBI Taxonomy" id="1234261"/>
    <lineage>
        <taxon>Eukaryota</taxon>
        <taxon>Metazoa</taxon>
        <taxon>Spiralia</taxon>
        <taxon>Gnathifera</taxon>
        <taxon>Rotifera</taxon>
        <taxon>Eurotatoria</taxon>
        <taxon>Bdelloidea</taxon>
        <taxon>Philodinida</taxon>
        <taxon>Philodinidae</taxon>
        <taxon>Didymodactylos</taxon>
    </lineage>
</organism>
<evidence type="ECO:0000313" key="4">
    <source>
        <dbReference type="EMBL" id="CAF1392128.1"/>
    </source>
</evidence>
<dbReference type="InterPro" id="IPR019734">
    <property type="entry name" value="TPR_rpt"/>
</dbReference>
<dbReference type="SMART" id="SM00028">
    <property type="entry name" value="TPR"/>
    <property type="match status" value="2"/>
</dbReference>
<dbReference type="Proteomes" id="UP000677228">
    <property type="component" value="Unassembled WGS sequence"/>
</dbReference>
<evidence type="ECO:0000256" key="3">
    <source>
        <dbReference type="PROSITE-ProRule" id="PRU00339"/>
    </source>
</evidence>
<dbReference type="PROSITE" id="PS50005">
    <property type="entry name" value="TPR"/>
    <property type="match status" value="1"/>
</dbReference>
<accession>A0A8S2F4U8</accession>
<dbReference type="PROSITE" id="PS50293">
    <property type="entry name" value="TPR_REGION"/>
    <property type="match status" value="1"/>
</dbReference>
<evidence type="ECO:0000256" key="2">
    <source>
        <dbReference type="ARBA" id="ARBA00022803"/>
    </source>
</evidence>
<evidence type="ECO:0000313" key="5">
    <source>
        <dbReference type="EMBL" id="CAF4199718.1"/>
    </source>
</evidence>
<feature type="repeat" description="TPR" evidence="3">
    <location>
        <begin position="27"/>
        <end position="60"/>
    </location>
</feature>
<dbReference type="AlphaFoldDB" id="A0A8S2F4U8"/>
<sequence length="129" mass="14824">EWQEALDNYKQALDINLHAGANSRKAAVRYRNIGRVLYKKGQYSKALEMYEKTLDIELKNLPRHPSMAYTYNNMGLAFDGQCNYQKSENNLKRAIEISRNTLPANHPLITNRQGNLANVQQKLKGESIK</sequence>